<name>A0ABV6T1H0_9GAMM</name>
<comment type="caution">
    <text evidence="1">The sequence shown here is derived from an EMBL/GenBank/DDBJ whole genome shotgun (WGS) entry which is preliminary data.</text>
</comment>
<proteinExistence type="predicted"/>
<evidence type="ECO:0000313" key="1">
    <source>
        <dbReference type="EMBL" id="MFC0718935.1"/>
    </source>
</evidence>
<evidence type="ECO:0000313" key="2">
    <source>
        <dbReference type="Proteomes" id="UP001589898"/>
    </source>
</evidence>
<reference evidence="1 2" key="1">
    <citation type="submission" date="2024-09" db="EMBL/GenBank/DDBJ databases">
        <authorList>
            <person name="Sun Q."/>
            <person name="Mori K."/>
        </authorList>
    </citation>
    <scope>NUCLEOTIDE SEQUENCE [LARGE SCALE GENOMIC DNA]</scope>
    <source>
        <strain evidence="1 2">KCTC 52403</strain>
    </source>
</reference>
<sequence length="292" mass="32260">MSDLNRQLVREPGGRKFSLGVAPRPVATTANDVFGRILALGTDPDGNYSGPVGKKYNLAERVERHLPGSIGWLLGSVSPYLQASPPTLEQAAQIFESSSRALGLQAVDPFALAFGYSNFPELVESCAGRQIQELERSTSPHALSLLLVLYHEACWVDRDSPKSTRIREAVDRWLTEVVKHPLFQTHPIGIEVQQDILLGTHNACARIYREGHRMPRGPRPLWLIHSQPTIFYPALIDIRDAEFCSSLGYATPLSQFIEPRITPYSASPLPSKEGSSLAFHDVLEAATQLKIV</sequence>
<gene>
    <name evidence="1" type="ORF">ACFFFU_14490</name>
</gene>
<keyword evidence="2" id="KW-1185">Reference proteome</keyword>
<accession>A0ABV6T1H0</accession>
<protein>
    <submittedName>
        <fullName evidence="1">Uncharacterized protein</fullName>
    </submittedName>
</protein>
<organism evidence="1 2">
    <name type="scientific">Luteimonas padinae</name>
    <dbReference type="NCBI Taxonomy" id="1714359"/>
    <lineage>
        <taxon>Bacteria</taxon>
        <taxon>Pseudomonadati</taxon>
        <taxon>Pseudomonadota</taxon>
        <taxon>Gammaproteobacteria</taxon>
        <taxon>Lysobacterales</taxon>
        <taxon>Lysobacteraceae</taxon>
        <taxon>Luteimonas</taxon>
    </lineage>
</organism>
<dbReference type="EMBL" id="JBHLTF010000033">
    <property type="protein sequence ID" value="MFC0718935.1"/>
    <property type="molecule type" value="Genomic_DNA"/>
</dbReference>
<dbReference type="Proteomes" id="UP001589898">
    <property type="component" value="Unassembled WGS sequence"/>
</dbReference>
<dbReference type="RefSeq" id="WP_189495258.1">
    <property type="nucleotide sequence ID" value="NZ_BMZT01000002.1"/>
</dbReference>